<dbReference type="EMBL" id="DUJU01000145">
    <property type="protein sequence ID" value="HIH94886.1"/>
    <property type="molecule type" value="Genomic_DNA"/>
</dbReference>
<proteinExistence type="predicted"/>
<dbReference type="RefSeq" id="WP_048065475.1">
    <property type="nucleotide sequence ID" value="NZ_DUJU01000145.1"/>
</dbReference>
<organism evidence="1 2">
    <name type="scientific">Methanosarcina acetivorans</name>
    <dbReference type="NCBI Taxonomy" id="2214"/>
    <lineage>
        <taxon>Archaea</taxon>
        <taxon>Methanobacteriati</taxon>
        <taxon>Methanobacteriota</taxon>
        <taxon>Stenosarchaea group</taxon>
        <taxon>Methanomicrobia</taxon>
        <taxon>Methanosarcinales</taxon>
        <taxon>Methanosarcinaceae</taxon>
        <taxon>Methanosarcina</taxon>
    </lineage>
</organism>
<accession>A0A832S994</accession>
<comment type="caution">
    <text evidence="1">The sequence shown here is derived from an EMBL/GenBank/DDBJ whole genome shotgun (WGS) entry which is preliminary data.</text>
</comment>
<reference evidence="1" key="1">
    <citation type="journal article" date="2020" name="bioRxiv">
        <title>A rank-normalized archaeal taxonomy based on genome phylogeny resolves widespread incomplete and uneven classifications.</title>
        <authorList>
            <person name="Rinke C."/>
            <person name="Chuvochina M."/>
            <person name="Mussig A.J."/>
            <person name="Chaumeil P.-A."/>
            <person name="Waite D.W."/>
            <person name="Whitman W.B."/>
            <person name="Parks D.H."/>
            <person name="Hugenholtz P."/>
        </authorList>
    </citation>
    <scope>NUCLEOTIDE SEQUENCE</scope>
    <source>
        <strain evidence="1">UBA8876</strain>
    </source>
</reference>
<dbReference type="AlphaFoldDB" id="A0A832S994"/>
<evidence type="ECO:0000313" key="2">
    <source>
        <dbReference type="Proteomes" id="UP000600774"/>
    </source>
</evidence>
<evidence type="ECO:0000313" key="1">
    <source>
        <dbReference type="EMBL" id="HIH94886.1"/>
    </source>
</evidence>
<dbReference type="GeneID" id="24782914"/>
<dbReference type="Proteomes" id="UP000600774">
    <property type="component" value="Unassembled WGS sequence"/>
</dbReference>
<gene>
    <name evidence="1" type="ORF">HA338_12985</name>
</gene>
<sequence length="63" mass="7169">MWVRRIASRVKIIDDPEESDEIVRMKTVDACSSSGVSAIKFNQGAWYLGHNSFDVLIDNLERV</sequence>
<protein>
    <submittedName>
        <fullName evidence="1">Uncharacterized protein</fullName>
    </submittedName>
</protein>
<name>A0A832S994_9EURY</name>